<dbReference type="RefSeq" id="WP_255134546.1">
    <property type="nucleotide sequence ID" value="NZ_JANDBC010000001.1"/>
</dbReference>
<evidence type="ECO:0000256" key="2">
    <source>
        <dbReference type="ARBA" id="ARBA00022801"/>
    </source>
</evidence>
<dbReference type="PANTHER" id="PTHR10655:SF17">
    <property type="entry name" value="LYSOPHOSPHOLIPASE-LIKE PROTEIN 1"/>
    <property type="match status" value="1"/>
</dbReference>
<dbReference type="Proteomes" id="UP001139125">
    <property type="component" value="Unassembled WGS sequence"/>
</dbReference>
<keyword evidence="5" id="KW-1185">Reference proteome</keyword>
<evidence type="ECO:0000259" key="3">
    <source>
        <dbReference type="Pfam" id="PF02230"/>
    </source>
</evidence>
<dbReference type="InterPro" id="IPR003140">
    <property type="entry name" value="PLipase/COase/thioEstase"/>
</dbReference>
<dbReference type="Gene3D" id="3.40.50.1820">
    <property type="entry name" value="alpha/beta hydrolase"/>
    <property type="match status" value="1"/>
</dbReference>
<dbReference type="Pfam" id="PF02230">
    <property type="entry name" value="Abhydrolase_2"/>
    <property type="match status" value="1"/>
</dbReference>
<dbReference type="InterPro" id="IPR029058">
    <property type="entry name" value="AB_hydrolase_fold"/>
</dbReference>
<accession>A0A9X2L3K3</accession>
<dbReference type="AlphaFoldDB" id="A0A9X2L3K3"/>
<proteinExistence type="inferred from homology"/>
<dbReference type="InterPro" id="IPR050565">
    <property type="entry name" value="LYPA1-2/EST-like"/>
</dbReference>
<comment type="similarity">
    <text evidence="1">Belongs to the AB hydrolase superfamily. AB hydrolase 2 family.</text>
</comment>
<dbReference type="GO" id="GO:0016787">
    <property type="term" value="F:hydrolase activity"/>
    <property type="evidence" value="ECO:0007669"/>
    <property type="project" value="UniProtKB-KW"/>
</dbReference>
<evidence type="ECO:0000256" key="1">
    <source>
        <dbReference type="ARBA" id="ARBA00006499"/>
    </source>
</evidence>
<name>A0A9X2L3K3_9BACT</name>
<protein>
    <submittedName>
        <fullName evidence="4">Alpha/beta hydrolase</fullName>
    </submittedName>
</protein>
<comment type="caution">
    <text evidence="4">The sequence shown here is derived from an EMBL/GenBank/DDBJ whole genome shotgun (WGS) entry which is preliminary data.</text>
</comment>
<evidence type="ECO:0000313" key="5">
    <source>
        <dbReference type="Proteomes" id="UP001139125"/>
    </source>
</evidence>
<organism evidence="4 5">
    <name type="scientific">Gracilimonas sediminicola</name>
    <dbReference type="NCBI Taxonomy" id="2952158"/>
    <lineage>
        <taxon>Bacteria</taxon>
        <taxon>Pseudomonadati</taxon>
        <taxon>Balneolota</taxon>
        <taxon>Balneolia</taxon>
        <taxon>Balneolales</taxon>
        <taxon>Balneolaceae</taxon>
        <taxon>Gracilimonas</taxon>
    </lineage>
</organism>
<dbReference type="PANTHER" id="PTHR10655">
    <property type="entry name" value="LYSOPHOSPHOLIPASE-RELATED"/>
    <property type="match status" value="1"/>
</dbReference>
<sequence length="222" mass="24268">MSLFRVTEDTNFEGPHQNTLVAETGVPSSEADYAMIMIHGRGASAPSILDLSSAFETDKKITYRAPQANGHTWYPYSFMAPTDRNEPGLSSGLQKIHDIIEELESDGISKDRIFLLGFSQGACLASEFIARHPAKYAGLIALSGGVIGESVDFDQYTGDLQKTPAFLGCSDVDPHIPKERVNETEELLKQLGADVTKKLYPGMGHLVNEDEIKHINALLNSK</sequence>
<dbReference type="EMBL" id="JANDBC010000001">
    <property type="protein sequence ID" value="MCP9291683.1"/>
    <property type="molecule type" value="Genomic_DNA"/>
</dbReference>
<feature type="domain" description="Phospholipase/carboxylesterase/thioesterase" evidence="3">
    <location>
        <begin position="27"/>
        <end position="219"/>
    </location>
</feature>
<keyword evidence="2 4" id="KW-0378">Hydrolase</keyword>
<dbReference type="SUPFAM" id="SSF53474">
    <property type="entry name" value="alpha/beta-Hydrolases"/>
    <property type="match status" value="1"/>
</dbReference>
<reference evidence="4" key="1">
    <citation type="submission" date="2022-06" db="EMBL/GenBank/DDBJ databases">
        <title>Gracilimonas sp. CAU 1638 isolated from sea sediment.</title>
        <authorList>
            <person name="Kim W."/>
        </authorList>
    </citation>
    <scope>NUCLEOTIDE SEQUENCE</scope>
    <source>
        <strain evidence="4">CAU 1638</strain>
    </source>
</reference>
<evidence type="ECO:0000313" key="4">
    <source>
        <dbReference type="EMBL" id="MCP9291683.1"/>
    </source>
</evidence>
<gene>
    <name evidence="4" type="ORF">NM125_08840</name>
</gene>